<sequence>MEKEEICSNFQQKVVELEHKLKEHVPLSWPSLLHTEGKLESPYLVLNTLSICHEPMCTIKEWEVVVMELWGKKRRRNLAGERAKEIRVLQVSIACRAEVAGASELPCLWPLV</sequence>
<gene>
    <name evidence="1" type="ORF">CXB51_018466</name>
</gene>
<name>A0A8J5YLX2_9ROSI</name>
<evidence type="ECO:0000313" key="2">
    <source>
        <dbReference type="Proteomes" id="UP000701853"/>
    </source>
</evidence>
<protein>
    <submittedName>
        <fullName evidence="1">Uncharacterized protein</fullName>
    </submittedName>
</protein>
<keyword evidence="2" id="KW-1185">Reference proteome</keyword>
<evidence type="ECO:0000313" key="1">
    <source>
        <dbReference type="EMBL" id="KAG8488084.1"/>
    </source>
</evidence>
<dbReference type="EMBL" id="JAHUZN010000007">
    <property type="protein sequence ID" value="KAG8488084.1"/>
    <property type="molecule type" value="Genomic_DNA"/>
</dbReference>
<organism evidence="1 2">
    <name type="scientific">Gossypium anomalum</name>
    <dbReference type="NCBI Taxonomy" id="47600"/>
    <lineage>
        <taxon>Eukaryota</taxon>
        <taxon>Viridiplantae</taxon>
        <taxon>Streptophyta</taxon>
        <taxon>Embryophyta</taxon>
        <taxon>Tracheophyta</taxon>
        <taxon>Spermatophyta</taxon>
        <taxon>Magnoliopsida</taxon>
        <taxon>eudicotyledons</taxon>
        <taxon>Gunneridae</taxon>
        <taxon>Pentapetalae</taxon>
        <taxon>rosids</taxon>
        <taxon>malvids</taxon>
        <taxon>Malvales</taxon>
        <taxon>Malvaceae</taxon>
        <taxon>Malvoideae</taxon>
        <taxon>Gossypium</taxon>
    </lineage>
</organism>
<reference evidence="1 2" key="1">
    <citation type="journal article" date="2021" name="bioRxiv">
        <title>The Gossypium anomalum genome as a resource for cotton improvement and evolutionary analysis of hybrid incompatibility.</title>
        <authorList>
            <person name="Grover C.E."/>
            <person name="Yuan D."/>
            <person name="Arick M.A."/>
            <person name="Miller E.R."/>
            <person name="Hu G."/>
            <person name="Peterson D.G."/>
            <person name="Wendel J.F."/>
            <person name="Udall J.A."/>
        </authorList>
    </citation>
    <scope>NUCLEOTIDE SEQUENCE [LARGE SCALE GENOMIC DNA]</scope>
    <source>
        <strain evidence="1">JFW-Udall</strain>
        <tissue evidence="1">Leaf</tissue>
    </source>
</reference>
<dbReference type="Proteomes" id="UP000701853">
    <property type="component" value="Chromosome 7"/>
</dbReference>
<dbReference type="AlphaFoldDB" id="A0A8J5YLX2"/>
<proteinExistence type="predicted"/>
<accession>A0A8J5YLX2</accession>
<comment type="caution">
    <text evidence="1">The sequence shown here is derived from an EMBL/GenBank/DDBJ whole genome shotgun (WGS) entry which is preliminary data.</text>
</comment>